<feature type="transmembrane region" description="Helical" evidence="10">
    <location>
        <begin position="189"/>
        <end position="213"/>
    </location>
</feature>
<dbReference type="RefSeq" id="WP_424586538.1">
    <property type="nucleotide sequence ID" value="NZ_JBNAUB010000004.1"/>
</dbReference>
<evidence type="ECO:0000256" key="7">
    <source>
        <dbReference type="ARBA" id="ARBA00023136"/>
    </source>
</evidence>
<keyword evidence="2 10" id="KW-1003">Cell membrane</keyword>
<comment type="caution">
    <text evidence="12">The sequence shown here is derived from an EMBL/GenBank/DDBJ whole genome shotgun (WGS) entry which is preliminary data.</text>
</comment>
<evidence type="ECO:0000256" key="5">
    <source>
        <dbReference type="ARBA" id="ARBA00022984"/>
    </source>
</evidence>
<evidence type="ECO:0000256" key="3">
    <source>
        <dbReference type="ARBA" id="ARBA00022692"/>
    </source>
</evidence>
<dbReference type="GO" id="GO:0015648">
    <property type="term" value="F:lipid-linked peptidoglycan transporter activity"/>
    <property type="evidence" value="ECO:0007669"/>
    <property type="project" value="UniProtKB-UniRule"/>
</dbReference>
<keyword evidence="7 10" id="KW-0472">Membrane</keyword>
<dbReference type="CDD" id="cd13123">
    <property type="entry name" value="MATE_MurJ_like"/>
    <property type="match status" value="1"/>
</dbReference>
<name>A0A2J6WFW6_9BACT</name>
<dbReference type="GO" id="GO:0034204">
    <property type="term" value="P:lipid translocation"/>
    <property type="evidence" value="ECO:0007669"/>
    <property type="project" value="TreeGrafter"/>
</dbReference>
<dbReference type="GO" id="GO:0008360">
    <property type="term" value="P:regulation of cell shape"/>
    <property type="evidence" value="ECO:0007669"/>
    <property type="project" value="UniProtKB-UniRule"/>
</dbReference>
<dbReference type="Proteomes" id="UP000237040">
    <property type="component" value="Unassembled WGS sequence"/>
</dbReference>
<keyword evidence="4 10" id="KW-0133">Cell shape</keyword>
<feature type="transmembrane region" description="Helical" evidence="10">
    <location>
        <begin position="274"/>
        <end position="294"/>
    </location>
</feature>
<evidence type="ECO:0000256" key="9">
    <source>
        <dbReference type="ARBA" id="ARBA00061532"/>
    </source>
</evidence>
<comment type="subcellular location">
    <subcellularLocation>
        <location evidence="1 10">Cell membrane</location>
        <topology evidence="1 10">Multi-pass membrane protein</topology>
    </subcellularLocation>
</comment>
<dbReference type="InterPro" id="IPR004268">
    <property type="entry name" value="MurJ"/>
</dbReference>
<evidence type="ECO:0000256" key="8">
    <source>
        <dbReference type="ARBA" id="ARBA00060041"/>
    </source>
</evidence>
<dbReference type="PIRSF" id="PIRSF002869">
    <property type="entry name" value="MviN"/>
    <property type="match status" value="1"/>
</dbReference>
<evidence type="ECO:0000256" key="4">
    <source>
        <dbReference type="ARBA" id="ARBA00022960"/>
    </source>
</evidence>
<feature type="transmembrane region" description="Helical" evidence="10">
    <location>
        <begin position="94"/>
        <end position="117"/>
    </location>
</feature>
<dbReference type="PRINTS" id="PR01806">
    <property type="entry name" value="VIRFACTRMVIN"/>
</dbReference>
<feature type="transmembrane region" description="Helical" evidence="10">
    <location>
        <begin position="352"/>
        <end position="375"/>
    </location>
</feature>
<comment type="similarity">
    <text evidence="9 10 11">Belongs to the MurJ/MviN family.</text>
</comment>
<evidence type="ECO:0000256" key="2">
    <source>
        <dbReference type="ARBA" id="ARBA00022475"/>
    </source>
</evidence>
<evidence type="ECO:0000256" key="10">
    <source>
        <dbReference type="HAMAP-Rule" id="MF_02078"/>
    </source>
</evidence>
<dbReference type="Pfam" id="PF03023">
    <property type="entry name" value="MurJ"/>
    <property type="match status" value="1"/>
</dbReference>
<dbReference type="EMBL" id="PNIL01000005">
    <property type="protein sequence ID" value="PMP68841.1"/>
    <property type="molecule type" value="Genomic_DNA"/>
</dbReference>
<keyword evidence="3 10" id="KW-0812">Transmembrane</keyword>
<gene>
    <name evidence="12" type="primary">mviN</name>
    <name evidence="10" type="synonym">murJ</name>
    <name evidence="12" type="ORF">C0189_00335</name>
</gene>
<dbReference type="GO" id="GO:0009252">
    <property type="term" value="P:peptidoglycan biosynthetic process"/>
    <property type="evidence" value="ECO:0007669"/>
    <property type="project" value="UniProtKB-UniRule"/>
</dbReference>
<comment type="function">
    <text evidence="8 10 11">Involved in peptidoglycan biosynthesis. Transports lipid-linked peptidoglycan precursors from the inner to the outer leaflet of the cytoplasmic membrane.</text>
</comment>
<evidence type="ECO:0000313" key="12">
    <source>
        <dbReference type="EMBL" id="PMP68841.1"/>
    </source>
</evidence>
<keyword evidence="10 11" id="KW-0961">Cell wall biogenesis/degradation</keyword>
<dbReference type="GO" id="GO:0071555">
    <property type="term" value="P:cell wall organization"/>
    <property type="evidence" value="ECO:0007669"/>
    <property type="project" value="UniProtKB-UniRule"/>
</dbReference>
<feature type="transmembrane region" description="Helical" evidence="10">
    <location>
        <begin position="387"/>
        <end position="409"/>
    </location>
</feature>
<evidence type="ECO:0000256" key="11">
    <source>
        <dbReference type="PIRNR" id="PIRNR002869"/>
    </source>
</evidence>
<sequence>MDKRRILRSQTIKEAAIITAIVSLLSKIVGYVRDMLTAKYFGTSPQMDAFEVALIIPNMILGIFASGMQTIIVRMYTEKKGQGNDKGKIFVSQLFFIYSVILFFITLLLVIFSPVFVKIVASGLTSDRFAYASAFVKMLAVFGFLNIMTGFFTGVFQAEKQFLYPAVAGLVANFVIPITLLLLAPKIGIYSRVLGQDLFGLVYFFLLFSFLYFRWKFFRQYDVKEIDWAGFKEFTNLMIPAMVVSGMSVLYQIVDKTVASYLPYGAIASLSYAQTVYLIPYSLIGVSLTTAVYPTLSSHVVSKNDEEYARLFKKAFYVLVFIMIPFTVYFSVWARPIVRVLFERGAFNESSALLTTSNVLMYSLGLLGITLADLFRRAFFTYKDTKTPMFISWVSVGLNLVLDIVLAKIMGAPGIALATTIVTYISLVQYILYSINRRYFDSKYLRNLLLELFKAFFVGALMAILAYLSLRFIPIKAHALTVFLRSIGLGIILFIIYVGIGKLVRSEIFDIAFSYAFGFLKTTLKRFRR</sequence>
<feature type="transmembrane region" description="Helical" evidence="10">
    <location>
        <begin position="448"/>
        <end position="470"/>
    </location>
</feature>
<keyword evidence="6 10" id="KW-1133">Transmembrane helix</keyword>
<feature type="transmembrane region" description="Helical" evidence="10">
    <location>
        <begin position="129"/>
        <end position="155"/>
    </location>
</feature>
<evidence type="ECO:0000256" key="6">
    <source>
        <dbReference type="ARBA" id="ARBA00022989"/>
    </source>
</evidence>
<proteinExistence type="inferred from homology"/>
<comment type="pathway">
    <text evidence="10">Cell wall biogenesis; peptidoglycan biosynthesis.</text>
</comment>
<dbReference type="HAMAP" id="MF_02078">
    <property type="entry name" value="MurJ_MviN"/>
    <property type="match status" value="1"/>
</dbReference>
<feature type="transmembrane region" description="Helical" evidence="10">
    <location>
        <begin position="234"/>
        <end position="254"/>
    </location>
</feature>
<dbReference type="GO" id="GO:0005886">
    <property type="term" value="C:plasma membrane"/>
    <property type="evidence" value="ECO:0007669"/>
    <property type="project" value="UniProtKB-SubCell"/>
</dbReference>
<feature type="transmembrane region" description="Helical" evidence="10">
    <location>
        <begin position="315"/>
        <end position="332"/>
    </location>
</feature>
<evidence type="ECO:0000256" key="1">
    <source>
        <dbReference type="ARBA" id="ARBA00004651"/>
    </source>
</evidence>
<keyword evidence="10 11" id="KW-0813">Transport</keyword>
<organism evidence="12 13">
    <name type="scientific">Caldisericum exile</name>
    <dbReference type="NCBI Taxonomy" id="693075"/>
    <lineage>
        <taxon>Bacteria</taxon>
        <taxon>Pseudomonadati</taxon>
        <taxon>Caldisericota/Cryosericota group</taxon>
        <taxon>Caldisericota</taxon>
        <taxon>Caldisericia</taxon>
        <taxon>Caldisericales</taxon>
        <taxon>Caldisericaceae</taxon>
        <taxon>Caldisericum</taxon>
    </lineage>
</organism>
<keyword evidence="5 10" id="KW-0573">Peptidoglycan synthesis</keyword>
<dbReference type="InterPro" id="IPR051050">
    <property type="entry name" value="Lipid_II_flippase_MurJ/MviN"/>
</dbReference>
<feature type="transmembrane region" description="Helical" evidence="10">
    <location>
        <begin position="162"/>
        <end position="183"/>
    </location>
</feature>
<dbReference type="PANTHER" id="PTHR47019">
    <property type="entry name" value="LIPID II FLIPPASE MURJ"/>
    <property type="match status" value="1"/>
</dbReference>
<dbReference type="PANTHER" id="PTHR47019:SF1">
    <property type="entry name" value="LIPID II FLIPPASE MURJ"/>
    <property type="match status" value="1"/>
</dbReference>
<feature type="transmembrane region" description="Helical" evidence="10">
    <location>
        <begin position="52"/>
        <end position="73"/>
    </location>
</feature>
<accession>A0A2J6WFW6</accession>
<reference evidence="12 13" key="1">
    <citation type="submission" date="2018-01" db="EMBL/GenBank/DDBJ databases">
        <title>Metagenomic assembled genomes from two thermal pools in the Uzon Caldera, Kamchatka, Russia.</title>
        <authorList>
            <person name="Wilkins L."/>
            <person name="Ettinger C."/>
        </authorList>
    </citation>
    <scope>NUCLEOTIDE SEQUENCE [LARGE SCALE GENOMIC DNA]</scope>
    <source>
        <strain evidence="12">ZAV-07</strain>
    </source>
</reference>
<dbReference type="AlphaFoldDB" id="A0A2J6WFW6"/>
<protein>
    <recommendedName>
        <fullName evidence="10">Probable lipid II flippase MurJ</fullName>
    </recommendedName>
</protein>
<dbReference type="UniPathway" id="UPA00219"/>
<feature type="transmembrane region" description="Helical" evidence="10">
    <location>
        <begin position="482"/>
        <end position="500"/>
    </location>
</feature>
<feature type="transmembrane region" description="Helical" evidence="10">
    <location>
        <begin position="12"/>
        <end position="32"/>
    </location>
</feature>
<dbReference type="NCBIfam" id="TIGR01695">
    <property type="entry name" value="murJ_mviN"/>
    <property type="match status" value="1"/>
</dbReference>
<feature type="transmembrane region" description="Helical" evidence="10">
    <location>
        <begin position="415"/>
        <end position="436"/>
    </location>
</feature>
<evidence type="ECO:0000313" key="13">
    <source>
        <dbReference type="Proteomes" id="UP000237040"/>
    </source>
</evidence>